<dbReference type="NCBIfam" id="TIGR02226">
    <property type="entry name" value="two_anch"/>
    <property type="match status" value="1"/>
</dbReference>
<evidence type="ECO:0000313" key="3">
    <source>
        <dbReference type="EMBL" id="RJP61883.1"/>
    </source>
</evidence>
<accession>A0A3A4RFX0</accession>
<proteinExistence type="predicted"/>
<evidence type="ECO:0000256" key="1">
    <source>
        <dbReference type="SAM" id="Phobius"/>
    </source>
</evidence>
<sequence>MQFLNPWYFWFLPILAIPVILNIWKKLRIKDVEFPYFFLLAASTSKNVIHLKILNLLLLIVRILLIACILLALARPLFTASPSPSATDAAASARVYILDNSPSMEVMVKGKTLFDAARTAIENDIRTQNTSIPCALVTISQTGMLETIRCGTNADQIINELRRTAIQPVRFPAAEALSMADAFLGTTGRMDTTTLFFTDNQKSNWQDTPALSLPNTDEVYFIGTGDEIYTETGWTGYSGGSRLVVSGNNASLNSTVMNYRKTDLDNLIVQCLTYDNTVLAEKTVTVRAGETESVQFDFLAPADKRFMPFTLYIDHPDFVYDNRLPVSVPVYPSPAVYVPTEYTDSIYLYAALTLYSPATRIVPYSSIAELSAYTEPSETRILILSTPQQADQASLQQLSAQGYFSILFFAPGEQAQPARYAITSGDFSHFVLSPLRYSGVNSFDDLFISRSEPTPLYPQITRRKKILVLSDGTPFLEELTVGKKSVFICATDLNGTASNITRSASFLPLLHRITDYCVMQSSHHPDYYNRNTGTSLSLSEDAPFSATWIQPDNTRVPLTSRFAAGRYRIETPRAMKPGFYRLLHESGTEELFVFAPALQEGNMEPLDQTTIIEKMNDTPCQFINLHGDEDESYTTKKDISTQLILLACVLLALAELGLANISL</sequence>
<dbReference type="PANTHER" id="PTHR37464">
    <property type="entry name" value="BLL2463 PROTEIN"/>
    <property type="match status" value="1"/>
</dbReference>
<dbReference type="Pfam" id="PF07584">
    <property type="entry name" value="BatA"/>
    <property type="match status" value="1"/>
</dbReference>
<dbReference type="InterPro" id="IPR024163">
    <property type="entry name" value="Aerotolerance_reg_N"/>
</dbReference>
<dbReference type="AlphaFoldDB" id="A0A3A4RFX0"/>
<comment type="caution">
    <text evidence="3">The sequence shown here is derived from an EMBL/GenBank/DDBJ whole genome shotgun (WGS) entry which is preliminary data.</text>
</comment>
<evidence type="ECO:0000313" key="4">
    <source>
        <dbReference type="Proteomes" id="UP000266426"/>
    </source>
</evidence>
<keyword evidence="1" id="KW-0812">Transmembrane</keyword>
<feature type="transmembrane region" description="Helical" evidence="1">
    <location>
        <begin position="6"/>
        <end position="24"/>
    </location>
</feature>
<dbReference type="PANTHER" id="PTHR37464:SF1">
    <property type="entry name" value="BLL2463 PROTEIN"/>
    <property type="match status" value="1"/>
</dbReference>
<dbReference type="Proteomes" id="UP000266426">
    <property type="component" value="Unassembled WGS sequence"/>
</dbReference>
<reference evidence="3 4" key="1">
    <citation type="journal article" date="2017" name="ISME J.">
        <title>Energy and carbon metabolisms in a deep terrestrial subsurface fluid microbial community.</title>
        <authorList>
            <person name="Momper L."/>
            <person name="Jungbluth S.P."/>
            <person name="Lee M.D."/>
            <person name="Amend J.P."/>
        </authorList>
    </citation>
    <scope>NUCLEOTIDE SEQUENCE [LARGE SCALE GENOMIC DNA]</scope>
    <source>
        <strain evidence="3">SURF_26</strain>
    </source>
</reference>
<name>A0A3A4RFX0_9BACT</name>
<evidence type="ECO:0000259" key="2">
    <source>
        <dbReference type="Pfam" id="PF07584"/>
    </source>
</evidence>
<organism evidence="3 4">
    <name type="scientific">Candidatus Auribacter fodinae</name>
    <dbReference type="NCBI Taxonomy" id="2093366"/>
    <lineage>
        <taxon>Bacteria</taxon>
        <taxon>Pseudomonadati</taxon>
        <taxon>Candidatus Auribacterota</taxon>
        <taxon>Candidatus Auribacteria</taxon>
        <taxon>Candidatus Auribacterales</taxon>
        <taxon>Candidatus Auribacteraceae</taxon>
        <taxon>Candidatus Auribacter</taxon>
    </lineage>
</organism>
<dbReference type="EMBL" id="QZJZ01000007">
    <property type="protein sequence ID" value="RJP61883.1"/>
    <property type="molecule type" value="Genomic_DNA"/>
</dbReference>
<keyword evidence="1" id="KW-0472">Membrane</keyword>
<feature type="domain" description="Aerotolerance regulator N-terminal" evidence="2">
    <location>
        <begin position="1"/>
        <end position="76"/>
    </location>
</feature>
<keyword evidence="1" id="KW-1133">Transmembrane helix</keyword>
<dbReference type="InterPro" id="IPR011933">
    <property type="entry name" value="Double_TM_dom"/>
</dbReference>
<protein>
    <recommendedName>
        <fullName evidence="2">Aerotolerance regulator N-terminal domain-containing protein</fullName>
    </recommendedName>
</protein>
<feature type="transmembrane region" description="Helical" evidence="1">
    <location>
        <begin position="53"/>
        <end position="74"/>
    </location>
</feature>
<gene>
    <name evidence="3" type="ORF">C4541_00865</name>
</gene>